<dbReference type="AlphaFoldDB" id="A0AAE3SF61"/>
<gene>
    <name evidence="2" type="ORF">OM075_05135</name>
</gene>
<keyword evidence="3" id="KW-1185">Reference proteome</keyword>
<protein>
    <recommendedName>
        <fullName evidence="4">Lipoprotein</fullName>
    </recommendedName>
</protein>
<name>A0AAE3SF61_9BACT</name>
<keyword evidence="1" id="KW-0472">Membrane</keyword>
<keyword evidence="1" id="KW-1133">Transmembrane helix</keyword>
<feature type="transmembrane region" description="Helical" evidence="1">
    <location>
        <begin position="12"/>
        <end position="29"/>
    </location>
</feature>
<dbReference type="Proteomes" id="UP001209229">
    <property type="component" value="Unassembled WGS sequence"/>
</dbReference>
<evidence type="ECO:0000256" key="1">
    <source>
        <dbReference type="SAM" id="Phobius"/>
    </source>
</evidence>
<evidence type="ECO:0000313" key="3">
    <source>
        <dbReference type="Proteomes" id="UP001209229"/>
    </source>
</evidence>
<organism evidence="2 3">
    <name type="scientific">Plebeiibacterium sediminum</name>
    <dbReference type="NCBI Taxonomy" id="2992112"/>
    <lineage>
        <taxon>Bacteria</taxon>
        <taxon>Pseudomonadati</taxon>
        <taxon>Bacteroidota</taxon>
        <taxon>Bacteroidia</taxon>
        <taxon>Marinilabiliales</taxon>
        <taxon>Marinilabiliaceae</taxon>
        <taxon>Plebeiibacterium</taxon>
    </lineage>
</organism>
<accession>A0AAE3SF61</accession>
<comment type="caution">
    <text evidence="2">The sequence shown here is derived from an EMBL/GenBank/DDBJ whole genome shotgun (WGS) entry which is preliminary data.</text>
</comment>
<evidence type="ECO:0008006" key="4">
    <source>
        <dbReference type="Google" id="ProtNLM"/>
    </source>
</evidence>
<sequence>MKQNTIVSLLSFINRIGFTLLVSVVGLMMQSTNIQPVQNCGMNGSQVDSVQYLKRLQQLANNDTSGKWPVYPQPYPLKGAILPYKRIVAFYGNLYSKKMGVLGKYTPDELWEKLNEEVQNWEQADSLTPVQPALHYVAVVAQNNPMKDGQYRYRMPSNQIDSVLTIAQMGNAIVFLDIQPGHSTVNIEVPLLEAYLKMPNVHLGLDPEFSMKEGNVPGTVKGYVTAEDINFCTNYLSGLVKKYRLPPKVFVVHRFTQSMVRNCEQIQLYSEVQIVINMDGWGRPGLKKSTYRDFIYQEPVQFTGFKLFYINDLKQPPFRMMRPEEILELKPKPIYIQYQ</sequence>
<keyword evidence="1" id="KW-0812">Transmembrane</keyword>
<dbReference type="EMBL" id="JAPDPJ010000007">
    <property type="protein sequence ID" value="MCW3785838.1"/>
    <property type="molecule type" value="Genomic_DNA"/>
</dbReference>
<dbReference type="RefSeq" id="WP_301189410.1">
    <property type="nucleotide sequence ID" value="NZ_JAPDPJ010000007.1"/>
</dbReference>
<reference evidence="2" key="1">
    <citation type="submission" date="2022-10" db="EMBL/GenBank/DDBJ databases">
        <authorList>
            <person name="Yu W.X."/>
        </authorList>
    </citation>
    <scope>NUCLEOTIDE SEQUENCE</scope>
    <source>
        <strain evidence="2">AAT</strain>
    </source>
</reference>
<proteinExistence type="predicted"/>
<evidence type="ECO:0000313" key="2">
    <source>
        <dbReference type="EMBL" id="MCW3785838.1"/>
    </source>
</evidence>